<evidence type="ECO:0000313" key="1">
    <source>
        <dbReference type="Proteomes" id="UP000887540"/>
    </source>
</evidence>
<dbReference type="Proteomes" id="UP000887540">
    <property type="component" value="Unplaced"/>
</dbReference>
<organism evidence="1 2">
    <name type="scientific">Acrobeloides nanus</name>
    <dbReference type="NCBI Taxonomy" id="290746"/>
    <lineage>
        <taxon>Eukaryota</taxon>
        <taxon>Metazoa</taxon>
        <taxon>Ecdysozoa</taxon>
        <taxon>Nematoda</taxon>
        <taxon>Chromadorea</taxon>
        <taxon>Rhabditida</taxon>
        <taxon>Tylenchina</taxon>
        <taxon>Cephalobomorpha</taxon>
        <taxon>Cephaloboidea</taxon>
        <taxon>Cephalobidae</taxon>
        <taxon>Acrobeloides</taxon>
    </lineage>
</organism>
<proteinExistence type="predicted"/>
<evidence type="ECO:0000313" key="2">
    <source>
        <dbReference type="WBParaSite" id="ACRNAN_scaffold3888.g26521.t1"/>
    </source>
</evidence>
<dbReference type="WBParaSite" id="ACRNAN_scaffold3888.g26521.t1">
    <property type="protein sequence ID" value="ACRNAN_scaffold3888.g26521.t1"/>
    <property type="gene ID" value="ACRNAN_scaffold3888.g26521"/>
</dbReference>
<dbReference type="AlphaFoldDB" id="A0A914DVF9"/>
<sequence>MGFYTIMPYCQGCKCHSYLVEHTWTNKFCLTHENGSLVEEFPSFLEQDHIGISSFNPIITSIGCNGCAELREFDCSNLYTETSYDCLFKDGVNATVDYPEYYQFNDLYYNEPEIQTEKILQYNLANSHVCNNYKKIIFYDYVGLTGTILYVCHGFNLGTDSMSFSKYLTKSETISILADLEILCNCCNLTEAYLQTTYSLHMLSDYTMTIVSKRDRDFFAKRFEIGIFRNRDFLVRIEIASWLFQHSSLMLPPAIAYGTIMVEQGGVELWG</sequence>
<protein>
    <submittedName>
        <fullName evidence="2">Uncharacterized protein</fullName>
    </submittedName>
</protein>
<name>A0A914DVF9_9BILA</name>
<accession>A0A914DVF9</accession>
<keyword evidence="1" id="KW-1185">Reference proteome</keyword>
<reference evidence="2" key="1">
    <citation type="submission" date="2022-11" db="UniProtKB">
        <authorList>
            <consortium name="WormBaseParasite"/>
        </authorList>
    </citation>
    <scope>IDENTIFICATION</scope>
</reference>